<evidence type="ECO:0000313" key="2">
    <source>
        <dbReference type="Proteomes" id="UP001628220"/>
    </source>
</evidence>
<dbReference type="RefSeq" id="WP_411915799.1">
    <property type="nucleotide sequence ID" value="NZ_BAAFSF010000004.1"/>
</dbReference>
<dbReference type="EMBL" id="BAAFSF010000004">
    <property type="protein sequence ID" value="GAB1252028.1"/>
    <property type="molecule type" value="Genomic_DNA"/>
</dbReference>
<name>A0ABQ0E2Z0_9PORP</name>
<keyword evidence="2" id="KW-1185">Reference proteome</keyword>
<gene>
    <name evidence="1" type="ORF">Tsumi_11340</name>
</gene>
<evidence type="ECO:0000313" key="1">
    <source>
        <dbReference type="EMBL" id="GAB1252028.1"/>
    </source>
</evidence>
<dbReference type="Proteomes" id="UP001628220">
    <property type="component" value="Unassembled WGS sequence"/>
</dbReference>
<sequence>MCNLDYVYEQLTAGRDAYIIDYYSNRGVHYSPSFGDMVETKGAMSVGGTTTMRKQSDEIAFECTLAGDIVSKETYDCF</sequence>
<accession>A0ABQ0E2Z0</accession>
<comment type="caution">
    <text evidence="1">The sequence shown here is derived from an EMBL/GenBank/DDBJ whole genome shotgun (WGS) entry which is preliminary data.</text>
</comment>
<protein>
    <submittedName>
        <fullName evidence="1">Uncharacterized protein</fullName>
    </submittedName>
</protein>
<organism evidence="1 2">
    <name type="scientific">Porphyromonas miyakawae</name>
    <dbReference type="NCBI Taxonomy" id="3137470"/>
    <lineage>
        <taxon>Bacteria</taxon>
        <taxon>Pseudomonadati</taxon>
        <taxon>Bacteroidota</taxon>
        <taxon>Bacteroidia</taxon>
        <taxon>Bacteroidales</taxon>
        <taxon>Porphyromonadaceae</taxon>
        <taxon>Porphyromonas</taxon>
    </lineage>
</organism>
<reference evidence="1 2" key="1">
    <citation type="journal article" date="2025" name="Int. J. Syst. Evol. Microbiol.">
        <title>Desulfovibrio falkowii sp. nov., Porphyromonas miyakawae sp. nov., Mediterraneibacter flintii sp. nov. and Owariibacterium komagatae gen. nov., sp. nov., isolated from human faeces.</title>
        <authorList>
            <person name="Hamaguchi T."/>
            <person name="Ohara M."/>
            <person name="Hisatomi A."/>
            <person name="Sekiguchi K."/>
            <person name="Takeda J.I."/>
            <person name="Ueyama J."/>
            <person name="Ito M."/>
            <person name="Nishiwaki H."/>
            <person name="Ogi T."/>
            <person name="Hirayama M."/>
            <person name="Ohkuma M."/>
            <person name="Sakamoto M."/>
            <person name="Ohno K."/>
        </authorList>
    </citation>
    <scope>NUCLEOTIDE SEQUENCE [LARGE SCALE GENOMIC DNA]</scope>
    <source>
        <strain evidence="1 2">13CB11C</strain>
    </source>
</reference>
<proteinExistence type="predicted"/>